<dbReference type="Pfam" id="PF01476">
    <property type="entry name" value="LysM"/>
    <property type="match status" value="1"/>
</dbReference>
<protein>
    <recommendedName>
        <fullName evidence="2">LysM domain-containing protein</fullName>
    </recommendedName>
</protein>
<feature type="domain" description="LysM" evidence="2">
    <location>
        <begin position="16"/>
        <end position="65"/>
    </location>
</feature>
<dbReference type="SUPFAM" id="SSF54106">
    <property type="entry name" value="LysM domain"/>
    <property type="match status" value="1"/>
</dbReference>
<dbReference type="PROSITE" id="PS51782">
    <property type="entry name" value="LYSM"/>
    <property type="match status" value="1"/>
</dbReference>
<evidence type="ECO:0000313" key="3">
    <source>
        <dbReference type="EMBL" id="ATB37314.1"/>
    </source>
</evidence>
<dbReference type="InterPro" id="IPR036779">
    <property type="entry name" value="LysM_dom_sf"/>
</dbReference>
<dbReference type="AlphaFoldDB" id="A0A250J018"/>
<feature type="compositionally biased region" description="Basic and acidic residues" evidence="1">
    <location>
        <begin position="215"/>
        <end position="234"/>
    </location>
</feature>
<dbReference type="KEGG" id="cfus:CYFUS_002735"/>
<name>A0A250J018_9BACT</name>
<dbReference type="InterPro" id="IPR006860">
    <property type="entry name" value="FecR"/>
</dbReference>
<evidence type="ECO:0000259" key="2">
    <source>
        <dbReference type="PROSITE" id="PS51782"/>
    </source>
</evidence>
<reference evidence="3 4" key="1">
    <citation type="submission" date="2017-06" db="EMBL/GenBank/DDBJ databases">
        <title>Sequencing and comparative analysis of myxobacterial genomes.</title>
        <authorList>
            <person name="Rupp O."/>
            <person name="Goesmann A."/>
            <person name="Sogaard-Andersen L."/>
        </authorList>
    </citation>
    <scope>NUCLEOTIDE SEQUENCE [LARGE SCALE GENOMIC DNA]</scope>
    <source>
        <strain evidence="3 4">DSM 52655</strain>
    </source>
</reference>
<dbReference type="Gene3D" id="2.60.40.10">
    <property type="entry name" value="Immunoglobulins"/>
    <property type="match status" value="1"/>
</dbReference>
<gene>
    <name evidence="3" type="ORF">CYFUS_002735</name>
</gene>
<dbReference type="InterPro" id="IPR013783">
    <property type="entry name" value="Ig-like_fold"/>
</dbReference>
<dbReference type="Gene3D" id="3.10.350.10">
    <property type="entry name" value="LysM domain"/>
    <property type="match status" value="1"/>
</dbReference>
<proteinExistence type="predicted"/>
<organism evidence="3 4">
    <name type="scientific">Cystobacter fuscus</name>
    <dbReference type="NCBI Taxonomy" id="43"/>
    <lineage>
        <taxon>Bacteria</taxon>
        <taxon>Pseudomonadati</taxon>
        <taxon>Myxococcota</taxon>
        <taxon>Myxococcia</taxon>
        <taxon>Myxococcales</taxon>
        <taxon>Cystobacterineae</taxon>
        <taxon>Archangiaceae</taxon>
        <taxon>Cystobacter</taxon>
    </lineage>
</organism>
<evidence type="ECO:0000256" key="1">
    <source>
        <dbReference type="SAM" id="MobiDB-lite"/>
    </source>
</evidence>
<dbReference type="SMART" id="SM00257">
    <property type="entry name" value="LysM"/>
    <property type="match status" value="1"/>
</dbReference>
<evidence type="ECO:0000313" key="4">
    <source>
        <dbReference type="Proteomes" id="UP000217257"/>
    </source>
</evidence>
<dbReference type="Proteomes" id="UP000217257">
    <property type="component" value="Chromosome"/>
</dbReference>
<feature type="region of interest" description="Disordered" evidence="1">
    <location>
        <begin position="214"/>
        <end position="239"/>
    </location>
</feature>
<accession>A0A250J018</accession>
<dbReference type="EMBL" id="CP022098">
    <property type="protein sequence ID" value="ATB37314.1"/>
    <property type="molecule type" value="Genomic_DNA"/>
</dbReference>
<dbReference type="CDD" id="cd00118">
    <property type="entry name" value="LysM"/>
    <property type="match status" value="1"/>
</dbReference>
<dbReference type="Pfam" id="PF04773">
    <property type="entry name" value="FecR"/>
    <property type="match status" value="1"/>
</dbReference>
<dbReference type="InterPro" id="IPR018392">
    <property type="entry name" value="LysM"/>
</dbReference>
<sequence length="755" mass="80309">MLGRPDVARAQQADDDVYVVQPGDTCASVGRRFFGDASTGSAKLHALNSMGPPPHTLKPGTRLRIKGDPDARLTFVKPEVNSKRAGRPDWLQANTGQGLWRLDSVNTLRSAGAEVTFRDLTRLQMNENALVVIYGQETQAPDKVKKSGAVELLQGELNVSLAELRGEPLGVKMPAATVDSRSRDLIVGVDAQQMTRLSVFDGQAEVAAQGQRVQVPRDHGTRVEKGKVPEKPRPLPEAPEWVGGVRSVRLLLDGAGVDETLPWAPVPRAASYRVELARDERFNDRLHTETVPAGPEPLKSVVPALAPGEYFARVRAVDAAGLPGRASAVRRVEVLRVKTQRGTLGPQGLQGTVPLEFSVDGAEALDARLDGAPVTLPLRVEAPGAHTLELRPRGLPDAPPERLTLTVSPPKAILALEPLGETFQARLRVFDEQGQPLDVAPTALTLRGLEGTRVEPLSRQEDGSWLARVVPVEREGRRVSSVEALWGDTSLARLEAQAPLPVAPPPPPPPAPAGPEVALTSLLSAPPGGRRDASPLPTAFLPRSLLVELRAQTGAASSGLDVAGGRAALSVEGRLGERVALGAALSMRPEALSRELSASLSGRVLLSDLPTLRVLLSFEGLFAGSAFAGETRGAWLRPALIAGGQWERWAWSTSQGYALRPGRTRATWESAYQGWFLPLPTLALGAEVDALVDATLEAPGPHAYAAGVGARWKWSGFEVGASVRHGFGPEGASVWGTWGGQVTLGWSGLLPPLPQ</sequence>